<keyword evidence="2" id="KW-1185">Reference proteome</keyword>
<comment type="caution">
    <text evidence="1">The sequence shown here is derived from an EMBL/GenBank/DDBJ whole genome shotgun (WGS) entry which is preliminary data.</text>
</comment>
<protein>
    <submittedName>
        <fullName evidence="1">Uncharacterized protein</fullName>
    </submittedName>
</protein>
<gene>
    <name evidence="1" type="ORF">HQN59_23295</name>
</gene>
<reference evidence="1 2" key="1">
    <citation type="submission" date="2020-06" db="EMBL/GenBank/DDBJ databases">
        <title>Schlegella sp. ID0723 isolated from air conditioner.</title>
        <authorList>
            <person name="Kim D.Y."/>
            <person name="Kim D.-U."/>
        </authorList>
    </citation>
    <scope>NUCLEOTIDE SEQUENCE [LARGE SCALE GENOMIC DNA]</scope>
    <source>
        <strain evidence="1 2">ID0723</strain>
    </source>
</reference>
<dbReference type="RefSeq" id="WP_176071536.1">
    <property type="nucleotide sequence ID" value="NZ_JABWMJ010000015.1"/>
</dbReference>
<evidence type="ECO:0000313" key="1">
    <source>
        <dbReference type="EMBL" id="NUZ08675.1"/>
    </source>
</evidence>
<evidence type="ECO:0000313" key="2">
    <source>
        <dbReference type="Proteomes" id="UP000529637"/>
    </source>
</evidence>
<accession>A0A7Y6TZ11</accession>
<name>A0A7Y6TZ11_9BURK</name>
<proteinExistence type="predicted"/>
<dbReference type="AlphaFoldDB" id="A0A7Y6TZ11"/>
<dbReference type="Proteomes" id="UP000529637">
    <property type="component" value="Unassembled WGS sequence"/>
</dbReference>
<dbReference type="EMBL" id="JABWMJ010000015">
    <property type="protein sequence ID" value="NUZ08675.1"/>
    <property type="molecule type" value="Genomic_DNA"/>
</dbReference>
<sequence>MASTQALPSEAPWIPPGVVRLVRLKREGALGRGDLVATRRLGTCEVVTIETTHTLTVRALDNHTQYRISGIDFGSGVRLGEV</sequence>
<organism evidence="1 2">
    <name type="scientific">Piscinibacter koreensis</name>
    <dbReference type="NCBI Taxonomy" id="2742824"/>
    <lineage>
        <taxon>Bacteria</taxon>
        <taxon>Pseudomonadati</taxon>
        <taxon>Pseudomonadota</taxon>
        <taxon>Betaproteobacteria</taxon>
        <taxon>Burkholderiales</taxon>
        <taxon>Sphaerotilaceae</taxon>
        <taxon>Piscinibacter</taxon>
    </lineage>
</organism>